<dbReference type="InterPro" id="IPR015422">
    <property type="entry name" value="PyrdxlP-dep_Trfase_small"/>
</dbReference>
<dbReference type="InterPro" id="IPR015424">
    <property type="entry name" value="PyrdxlP-dep_Trfase"/>
</dbReference>
<keyword evidence="8" id="KW-1185">Reference proteome</keyword>
<dbReference type="PIRSF" id="PIRSF038940">
    <property type="entry name" value="Low_specificity_LTA"/>
    <property type="match status" value="1"/>
</dbReference>
<dbReference type="Gene3D" id="3.40.640.10">
    <property type="entry name" value="Type I PLP-dependent aspartate aminotransferase-like (Major domain)"/>
    <property type="match status" value="1"/>
</dbReference>
<evidence type="ECO:0000256" key="3">
    <source>
        <dbReference type="ARBA" id="ARBA00011881"/>
    </source>
</evidence>
<dbReference type="EC" id="4.1.2.48" evidence="5"/>
<comment type="subunit">
    <text evidence="3">Homotetramer.</text>
</comment>
<dbReference type="InterPro" id="IPR015421">
    <property type="entry name" value="PyrdxlP-dep_Trfase_major"/>
</dbReference>
<comment type="cofactor">
    <cofactor evidence="1 5">
        <name>pyridoxal 5'-phosphate</name>
        <dbReference type="ChEBI" id="CHEBI:597326"/>
    </cofactor>
</comment>
<dbReference type="PANTHER" id="PTHR48097:SF5">
    <property type="entry name" value="LOW SPECIFICITY L-THREONINE ALDOLASE"/>
    <property type="match status" value="1"/>
</dbReference>
<reference evidence="7 8" key="1">
    <citation type="submission" date="2018-05" db="EMBL/GenBank/DDBJ databases">
        <title>Genomic Encyclopedia of Type Strains, Phase IV (KMG-IV): sequencing the most valuable type-strain genomes for metagenomic binning, comparative biology and taxonomic classification.</title>
        <authorList>
            <person name="Goeker M."/>
        </authorList>
    </citation>
    <scope>NUCLEOTIDE SEQUENCE [LARGE SCALE GENOMIC DNA]</scope>
    <source>
        <strain evidence="7 8">DSM 566</strain>
    </source>
</reference>
<comment type="caution">
    <text evidence="7">The sequence shown here is derived from an EMBL/GenBank/DDBJ whole genome shotgun (WGS) entry which is preliminary data.</text>
</comment>
<dbReference type="GO" id="GO:0006567">
    <property type="term" value="P:L-threonine catabolic process"/>
    <property type="evidence" value="ECO:0007669"/>
    <property type="project" value="UniProtKB-UniRule"/>
</dbReference>
<sequence>MNFASDNVYGVHPRILEAVVAANQPLTDVPYGHDDGAQACEAALSRVFETPVRAFLVLNGSMANSLALSAMSPPFGGIFCHEGAHIQTDECNGPELFTGGAKLLTLPGEGNRITPQAIERRLRHFVHGEHGARPSVVSITQATELGTVYTVDEISALGATARAHGMRLHMDGARFANALVSLGCTPAEMTWKAGVDALSFGGTKNGGMILEAVVFFDPALAEDFLFRRKRAGQLLSKGRYLSAQLLAYLHDGLWLDNARQANALAQALSRGLALVPGVRIAQPTQANEVFALMPVALCGVLQALGAVFHEWPVDGIDAGMTHVRFVTSWATPMADVSRLIALAQQASARGVDGDD</sequence>
<name>A0A318H661_9BURK</name>
<keyword evidence="4 5" id="KW-0663">Pyridoxal phosphate</keyword>
<accession>A0A318H661</accession>
<evidence type="ECO:0000256" key="1">
    <source>
        <dbReference type="ARBA" id="ARBA00001933"/>
    </source>
</evidence>
<proteinExistence type="inferred from homology"/>
<dbReference type="InterPro" id="IPR026273">
    <property type="entry name" value="Low_specificity_L-TA_bact"/>
</dbReference>
<evidence type="ECO:0000256" key="4">
    <source>
        <dbReference type="ARBA" id="ARBA00022898"/>
    </source>
</evidence>
<comment type="catalytic activity">
    <reaction evidence="5">
        <text>L-threonine = acetaldehyde + glycine</text>
        <dbReference type="Rhea" id="RHEA:19625"/>
        <dbReference type="ChEBI" id="CHEBI:15343"/>
        <dbReference type="ChEBI" id="CHEBI:57305"/>
        <dbReference type="ChEBI" id="CHEBI:57926"/>
        <dbReference type="EC" id="4.1.2.48"/>
    </reaction>
</comment>
<feature type="domain" description="Aromatic amino acid beta-eliminating lyase/threonine aldolase" evidence="6">
    <location>
        <begin position="3"/>
        <end position="291"/>
    </location>
</feature>
<comment type="catalytic activity">
    <reaction evidence="5">
        <text>L-allo-threonine = acetaldehyde + glycine</text>
        <dbReference type="Rhea" id="RHEA:26209"/>
        <dbReference type="ChEBI" id="CHEBI:15343"/>
        <dbReference type="ChEBI" id="CHEBI:57305"/>
        <dbReference type="ChEBI" id="CHEBI:58585"/>
        <dbReference type="EC" id="4.1.2.48"/>
    </reaction>
</comment>
<evidence type="ECO:0000259" key="6">
    <source>
        <dbReference type="Pfam" id="PF01212"/>
    </source>
</evidence>
<dbReference type="Pfam" id="PF01212">
    <property type="entry name" value="Beta_elim_lyase"/>
    <property type="match status" value="1"/>
</dbReference>
<dbReference type="CDD" id="cd06502">
    <property type="entry name" value="TA_like"/>
    <property type="match status" value="1"/>
</dbReference>
<evidence type="ECO:0000313" key="7">
    <source>
        <dbReference type="EMBL" id="PXW99450.1"/>
    </source>
</evidence>
<dbReference type="GO" id="GO:0008732">
    <property type="term" value="F:L-allo-threonine aldolase activity"/>
    <property type="evidence" value="ECO:0007669"/>
    <property type="project" value="RHEA"/>
</dbReference>
<keyword evidence="5" id="KW-0456">Lyase</keyword>
<comment type="function">
    <text evidence="5">Catalyzes the cleavage of L-allo-threonine and L-threonine to glycine and acetaldehyde.</text>
</comment>
<dbReference type="EMBL" id="QJJS01000001">
    <property type="protein sequence ID" value="PXW99450.1"/>
    <property type="molecule type" value="Genomic_DNA"/>
</dbReference>
<evidence type="ECO:0000313" key="8">
    <source>
        <dbReference type="Proteomes" id="UP000247811"/>
    </source>
</evidence>
<protein>
    <recommendedName>
        <fullName evidence="5">L-threonine aldolase</fullName>
        <ecNumber evidence="5">4.1.2.48</ecNumber>
    </recommendedName>
</protein>
<dbReference type="SUPFAM" id="SSF53383">
    <property type="entry name" value="PLP-dependent transferases"/>
    <property type="match status" value="1"/>
</dbReference>
<dbReference type="RefSeq" id="WP_310732616.1">
    <property type="nucleotide sequence ID" value="NZ_QJJS01000001.1"/>
</dbReference>
<evidence type="ECO:0000256" key="2">
    <source>
        <dbReference type="ARBA" id="ARBA00006966"/>
    </source>
</evidence>
<dbReference type="Gene3D" id="3.90.1150.10">
    <property type="entry name" value="Aspartate Aminotransferase, domain 1"/>
    <property type="match status" value="1"/>
</dbReference>
<dbReference type="Proteomes" id="UP000247811">
    <property type="component" value="Unassembled WGS sequence"/>
</dbReference>
<comment type="similarity">
    <text evidence="2 5">Belongs to the threonine aldolase family.</text>
</comment>
<evidence type="ECO:0000256" key="5">
    <source>
        <dbReference type="PIRNR" id="PIRNR038940"/>
    </source>
</evidence>
<dbReference type="PANTHER" id="PTHR48097">
    <property type="entry name" value="L-THREONINE ALDOLASE-RELATED"/>
    <property type="match status" value="1"/>
</dbReference>
<organism evidence="7 8">
    <name type="scientific">Sphaerotilus hippei</name>
    <dbReference type="NCBI Taxonomy" id="744406"/>
    <lineage>
        <taxon>Bacteria</taxon>
        <taxon>Pseudomonadati</taxon>
        <taxon>Pseudomonadota</taxon>
        <taxon>Betaproteobacteria</taxon>
        <taxon>Burkholderiales</taxon>
        <taxon>Sphaerotilaceae</taxon>
        <taxon>Sphaerotilus</taxon>
    </lineage>
</organism>
<dbReference type="AlphaFoldDB" id="A0A318H661"/>
<gene>
    <name evidence="7" type="ORF">C7444_101280</name>
</gene>
<dbReference type="InterPro" id="IPR001597">
    <property type="entry name" value="ArAA_b-elim_lyase/Thr_aldolase"/>
</dbReference>